<evidence type="ECO:0000313" key="1">
    <source>
        <dbReference type="EMBL" id="HDD44898.1"/>
    </source>
</evidence>
<sequence length="333" mass="39226">MKEYKLILHIGMHKTGSSSIQQSLAKNFSNPTDKIVYFNFNGIINHSCIVYPLFLDNPYQYKDFILLNFSPTEKELYLNNLKRIFMQTIAYYKRPISIISGEDISLLSIKGLQRLKEVLLQHFEKIIVVGYVREPVSYISSIFQEYIRGMGYKEFNLEKCYPFYRERFEKFDKVFGKENVYLYKFDSKKDIVIDFCQKFSIPFSTKNSLRVNESFSKEAVQIMFIYNRTLPDLVLPIKIGEKLINFLCGWISSKNAIKKTLAIRSIIENIGSSKFKIHKNLIQKIIEKYIDDIKWIEERIGENLLNEATNFQEDLIKSEEDLLNLSSETLEEF</sequence>
<dbReference type="EMBL" id="DRBS01000317">
    <property type="protein sequence ID" value="HDD44898.1"/>
    <property type="molecule type" value="Genomic_DNA"/>
</dbReference>
<dbReference type="Proteomes" id="UP000886289">
    <property type="component" value="Unassembled WGS sequence"/>
</dbReference>
<dbReference type="SUPFAM" id="SSF52540">
    <property type="entry name" value="P-loop containing nucleoside triphosphate hydrolases"/>
    <property type="match status" value="1"/>
</dbReference>
<name>A0A7C0Y5I3_DESA2</name>
<dbReference type="InterPro" id="IPR027417">
    <property type="entry name" value="P-loop_NTPase"/>
</dbReference>
<gene>
    <name evidence="1" type="ORF">ENG63_08585</name>
</gene>
<dbReference type="Gene3D" id="3.40.50.300">
    <property type="entry name" value="P-loop containing nucleotide triphosphate hydrolases"/>
    <property type="match status" value="1"/>
</dbReference>
<reference evidence="1" key="1">
    <citation type="journal article" date="2020" name="mSystems">
        <title>Genome- and Community-Level Interaction Insights into Carbon Utilization and Element Cycling Functions of Hydrothermarchaeota in Hydrothermal Sediment.</title>
        <authorList>
            <person name="Zhou Z."/>
            <person name="Liu Y."/>
            <person name="Xu W."/>
            <person name="Pan J."/>
            <person name="Luo Z.H."/>
            <person name="Li M."/>
        </authorList>
    </citation>
    <scope>NUCLEOTIDE SEQUENCE [LARGE SCALE GENOMIC DNA]</scope>
    <source>
        <strain evidence="1">HyVt-233</strain>
    </source>
</reference>
<protein>
    <recommendedName>
        <fullName evidence="2">Sulfotransferase domain-containing protein</fullName>
    </recommendedName>
</protein>
<comment type="caution">
    <text evidence="1">The sequence shown here is derived from an EMBL/GenBank/DDBJ whole genome shotgun (WGS) entry which is preliminary data.</text>
</comment>
<dbReference type="AlphaFoldDB" id="A0A7C0Y5I3"/>
<proteinExistence type="predicted"/>
<accession>A0A7C0Y5I3</accession>
<evidence type="ECO:0008006" key="2">
    <source>
        <dbReference type="Google" id="ProtNLM"/>
    </source>
</evidence>
<organism evidence="1">
    <name type="scientific">Desulfofervidus auxilii</name>
    <dbReference type="NCBI Taxonomy" id="1621989"/>
    <lineage>
        <taxon>Bacteria</taxon>
        <taxon>Pseudomonadati</taxon>
        <taxon>Thermodesulfobacteriota</taxon>
        <taxon>Candidatus Desulfofervidia</taxon>
        <taxon>Candidatus Desulfofervidales</taxon>
        <taxon>Candidatus Desulfofervidaceae</taxon>
        <taxon>Candidatus Desulfofervidus</taxon>
    </lineage>
</organism>